<dbReference type="PROSITE" id="PS00840">
    <property type="entry name" value="SUMT_2"/>
    <property type="match status" value="1"/>
</dbReference>
<dbReference type="InterPro" id="IPR035996">
    <property type="entry name" value="4pyrrol_Methylase_sf"/>
</dbReference>
<dbReference type="CDD" id="cd11642">
    <property type="entry name" value="SUMT"/>
    <property type="match status" value="1"/>
</dbReference>
<dbReference type="FunFam" id="3.30.950.10:FF:000001">
    <property type="entry name" value="Siroheme synthase"/>
    <property type="match status" value="1"/>
</dbReference>
<accession>A0A7V6A2V6</accession>
<proteinExistence type="inferred from homology"/>
<dbReference type="InterPro" id="IPR014776">
    <property type="entry name" value="4pyrrole_Mease_sub2"/>
</dbReference>
<evidence type="ECO:0000256" key="4">
    <source>
        <dbReference type="ARBA" id="ARBA00022603"/>
    </source>
</evidence>
<comment type="caution">
    <text evidence="13">The sequence shown here is derived from an EMBL/GenBank/DDBJ whole genome shotgun (WGS) entry which is preliminary data.</text>
</comment>
<dbReference type="GO" id="GO:0004851">
    <property type="term" value="F:uroporphyrin-III C-methyltransferase activity"/>
    <property type="evidence" value="ECO:0007669"/>
    <property type="project" value="UniProtKB-EC"/>
</dbReference>
<feature type="domain" description="Tetrapyrrole methylase" evidence="11">
    <location>
        <begin position="4"/>
        <end position="217"/>
    </location>
</feature>
<dbReference type="PANTHER" id="PTHR45790">
    <property type="entry name" value="SIROHEME SYNTHASE-RELATED"/>
    <property type="match status" value="1"/>
</dbReference>
<dbReference type="InterPro" id="IPR003754">
    <property type="entry name" value="4pyrrol_synth_uPrphyn_synth"/>
</dbReference>
<evidence type="ECO:0000259" key="11">
    <source>
        <dbReference type="Pfam" id="PF00590"/>
    </source>
</evidence>
<evidence type="ECO:0000256" key="1">
    <source>
        <dbReference type="ARBA" id="ARBA00005879"/>
    </source>
</evidence>
<dbReference type="Gene3D" id="3.40.50.10090">
    <property type="match status" value="2"/>
</dbReference>
<dbReference type="InterPro" id="IPR014777">
    <property type="entry name" value="4pyrrole_Mease_sub1"/>
</dbReference>
<feature type="domain" description="Tetrapyrrole biosynthesis uroporphyrinogen III synthase" evidence="12">
    <location>
        <begin position="269"/>
        <end position="496"/>
    </location>
</feature>
<protein>
    <recommendedName>
        <fullName evidence="2">uroporphyrinogen-III C-methyltransferase</fullName>
        <ecNumber evidence="2">2.1.1.107</ecNumber>
    </recommendedName>
</protein>
<evidence type="ECO:0000256" key="5">
    <source>
        <dbReference type="ARBA" id="ARBA00022679"/>
    </source>
</evidence>
<evidence type="ECO:0000256" key="9">
    <source>
        <dbReference type="ARBA" id="ARBA00060548"/>
    </source>
</evidence>
<evidence type="ECO:0000256" key="10">
    <source>
        <dbReference type="RuleBase" id="RU003960"/>
    </source>
</evidence>
<organism evidence="13">
    <name type="scientific">Desulfobacca acetoxidans</name>
    <dbReference type="NCBI Taxonomy" id="60893"/>
    <lineage>
        <taxon>Bacteria</taxon>
        <taxon>Pseudomonadati</taxon>
        <taxon>Thermodesulfobacteriota</taxon>
        <taxon>Desulfobaccia</taxon>
        <taxon>Desulfobaccales</taxon>
        <taxon>Desulfobaccaceae</taxon>
        <taxon>Desulfobacca</taxon>
    </lineage>
</organism>
<gene>
    <name evidence="13" type="primary">cobA</name>
    <name evidence="13" type="ORF">ENV52_05810</name>
</gene>
<dbReference type="NCBIfam" id="NF004790">
    <property type="entry name" value="PRK06136.1"/>
    <property type="match status" value="1"/>
</dbReference>
<dbReference type="Gene3D" id="3.40.1010.10">
    <property type="entry name" value="Cobalt-precorrin-4 Transmethylase, Domain 1"/>
    <property type="match status" value="1"/>
</dbReference>
<dbReference type="PANTHER" id="PTHR45790:SF3">
    <property type="entry name" value="S-ADENOSYL-L-METHIONINE-DEPENDENT UROPORPHYRINOGEN III METHYLTRANSFERASE, CHLOROPLASTIC"/>
    <property type="match status" value="1"/>
</dbReference>
<dbReference type="Pfam" id="PF02602">
    <property type="entry name" value="HEM4"/>
    <property type="match status" value="1"/>
</dbReference>
<dbReference type="EMBL" id="DTGR01000092">
    <property type="protein sequence ID" value="HHS29202.1"/>
    <property type="molecule type" value="Genomic_DNA"/>
</dbReference>
<keyword evidence="7" id="KW-0627">Porphyrin biosynthesis</keyword>
<dbReference type="EC" id="2.1.1.107" evidence="2"/>
<comment type="pathway">
    <text evidence="8">Porphyrin-containing compound metabolism; siroheme biosynthesis; precorrin-2 from uroporphyrinogen III: step 1/1.</text>
</comment>
<dbReference type="Gene3D" id="3.30.950.10">
    <property type="entry name" value="Methyltransferase, Cobalt-precorrin-4 Transmethylase, Domain 2"/>
    <property type="match status" value="1"/>
</dbReference>
<evidence type="ECO:0000259" key="12">
    <source>
        <dbReference type="Pfam" id="PF02602"/>
    </source>
</evidence>
<dbReference type="InterPro" id="IPR050161">
    <property type="entry name" value="Siro_Cobalamin_biosynth"/>
</dbReference>
<reference evidence="13" key="1">
    <citation type="journal article" date="2020" name="mSystems">
        <title>Genome- and Community-Level Interaction Insights into Carbon Utilization and Element Cycling Functions of Hydrothermarchaeota in Hydrothermal Sediment.</title>
        <authorList>
            <person name="Zhou Z."/>
            <person name="Liu Y."/>
            <person name="Xu W."/>
            <person name="Pan J."/>
            <person name="Luo Z.H."/>
            <person name="Li M."/>
        </authorList>
    </citation>
    <scope>NUCLEOTIDE SEQUENCE [LARGE SCALE GENOMIC DNA]</scope>
    <source>
        <strain evidence="13">SpSt-767</strain>
    </source>
</reference>
<dbReference type="GO" id="GO:0004852">
    <property type="term" value="F:uroporphyrinogen-III synthase activity"/>
    <property type="evidence" value="ECO:0007669"/>
    <property type="project" value="InterPro"/>
</dbReference>
<comment type="similarity">
    <text evidence="1 10">Belongs to the precorrin methyltransferase family.</text>
</comment>
<dbReference type="GO" id="GO:0032259">
    <property type="term" value="P:methylation"/>
    <property type="evidence" value="ECO:0007669"/>
    <property type="project" value="UniProtKB-KW"/>
</dbReference>
<evidence type="ECO:0000256" key="2">
    <source>
        <dbReference type="ARBA" id="ARBA00012162"/>
    </source>
</evidence>
<dbReference type="InterPro" id="IPR003043">
    <property type="entry name" value="Uropor_MeTrfase_CS"/>
</dbReference>
<dbReference type="GO" id="GO:0009236">
    <property type="term" value="P:cobalamin biosynthetic process"/>
    <property type="evidence" value="ECO:0007669"/>
    <property type="project" value="UniProtKB-KW"/>
</dbReference>
<dbReference type="InterPro" id="IPR006366">
    <property type="entry name" value="CobA/CysG_C"/>
</dbReference>
<dbReference type="CDD" id="cd06578">
    <property type="entry name" value="HemD"/>
    <property type="match status" value="1"/>
</dbReference>
<dbReference type="SUPFAM" id="SSF53790">
    <property type="entry name" value="Tetrapyrrole methylase"/>
    <property type="match status" value="1"/>
</dbReference>
<evidence type="ECO:0000313" key="13">
    <source>
        <dbReference type="EMBL" id="HHS29202.1"/>
    </source>
</evidence>
<name>A0A7V6A2V6_9BACT</name>
<keyword evidence="5 10" id="KW-0808">Transferase</keyword>
<keyword evidence="3" id="KW-0169">Cobalamin biosynthesis</keyword>
<dbReference type="InterPro" id="IPR000878">
    <property type="entry name" value="4pyrrol_Mease"/>
</dbReference>
<keyword evidence="4 10" id="KW-0489">Methyltransferase</keyword>
<dbReference type="Pfam" id="PF00590">
    <property type="entry name" value="TP_methylase"/>
    <property type="match status" value="1"/>
</dbReference>
<evidence type="ECO:0000256" key="3">
    <source>
        <dbReference type="ARBA" id="ARBA00022573"/>
    </source>
</evidence>
<evidence type="ECO:0000256" key="7">
    <source>
        <dbReference type="ARBA" id="ARBA00023244"/>
    </source>
</evidence>
<evidence type="ECO:0000256" key="6">
    <source>
        <dbReference type="ARBA" id="ARBA00022691"/>
    </source>
</evidence>
<comment type="pathway">
    <text evidence="9">Cofactor biosynthesis; adenosylcobalamin biosynthesis; precorrin-2 from uroporphyrinogen III: step 1/1.</text>
</comment>
<dbReference type="NCBIfam" id="TIGR01469">
    <property type="entry name" value="cobA_cysG_Cterm"/>
    <property type="match status" value="1"/>
</dbReference>
<dbReference type="InterPro" id="IPR036108">
    <property type="entry name" value="4pyrrol_syn_uPrphyn_synt_sf"/>
</dbReference>
<dbReference type="AlphaFoldDB" id="A0A7V6A2V6"/>
<dbReference type="UniPathway" id="UPA00262">
    <property type="reaction ID" value="UER00211"/>
</dbReference>
<evidence type="ECO:0000256" key="8">
    <source>
        <dbReference type="ARBA" id="ARBA00025705"/>
    </source>
</evidence>
<dbReference type="PROSITE" id="PS00839">
    <property type="entry name" value="SUMT_1"/>
    <property type="match status" value="1"/>
</dbReference>
<sequence>MSGKVYLVGAGPGDPGLVTVKAMNLLAGADVIIYDQLASPELLKKARPDAEILYVGKKAGDHTLPQGGINQLLVDKAKAGRSVVRLKGGDPFVFGRGGEEAEALAAAGIPFEVVPGVTSAVAVPAYAGIPVTHRDYTTLVTFITGHEDPTKAESTIPWDNLGQNPGTLVFLMGVKNLAENCRRLMEAGRNPATPAAVIQSGTLPGQRTVVSTLAEIAKDAKAAGIQPPAILVVGGVAALRQRLAWWEKRPLWGKIAVITRTREQASILMELLAAAGATCLEVPTLEIVPPSDFGPLDAALHHLADYAWIIFTSANGVAAFFRRLFEKGSDVRALGGAKLAAIGPATAQALKERGLVADVVPARFYAEDLAQTLLPRIPPGSRVLLARAEQAREVLPETLAQAGVQVDVAPVYQVRKPQAIPEEARPFIEDGRIDILTFASSATVHNFVSLVGKEKFQELAQKAVVAAIGPITGETLKEYGITPHIQPKDYTIPALAAAIVDFFGQAKEEL</sequence>
<dbReference type="FunFam" id="3.40.1010.10:FF:000001">
    <property type="entry name" value="Siroheme synthase"/>
    <property type="match status" value="1"/>
</dbReference>
<keyword evidence="6" id="KW-0949">S-adenosyl-L-methionine</keyword>
<dbReference type="SUPFAM" id="SSF69618">
    <property type="entry name" value="HemD-like"/>
    <property type="match status" value="1"/>
</dbReference>
<dbReference type="GO" id="GO:0019354">
    <property type="term" value="P:siroheme biosynthetic process"/>
    <property type="evidence" value="ECO:0007669"/>
    <property type="project" value="UniProtKB-UniPathway"/>
</dbReference>